<name>A0AAD2HPX6_9AGAR</name>
<sequence>MLAELSPCSTTSSSEYSFESYPPTRSSQDLSTCYGSAVGDVDGSLPFLEWRAHQRSDGISEAFSPLFSMQTVPDFLFEHPLSPCVRDCADTAIPRDNPVSDLSNDTEVSDRIVKMQVGCEAHTLTSTQRRKQPADFSCDLCLKSFTTRQNLSTQTMIIRIGGVNRILVTNAMPVSRLQAIGIAISADVQEFVGLGVYIELVVSE</sequence>
<protein>
    <submittedName>
        <fullName evidence="2">Uncharacterized protein</fullName>
    </submittedName>
</protein>
<proteinExistence type="predicted"/>
<dbReference type="EMBL" id="CAVNYO010000440">
    <property type="protein sequence ID" value="CAK5280259.1"/>
    <property type="molecule type" value="Genomic_DNA"/>
</dbReference>
<evidence type="ECO:0000256" key="1">
    <source>
        <dbReference type="SAM" id="MobiDB-lite"/>
    </source>
</evidence>
<keyword evidence="3" id="KW-1185">Reference proteome</keyword>
<gene>
    <name evidence="2" type="ORF">MYCIT1_LOCUS30739</name>
</gene>
<reference evidence="2" key="1">
    <citation type="submission" date="2023-11" db="EMBL/GenBank/DDBJ databases">
        <authorList>
            <person name="De Vega J J."/>
            <person name="De Vega J J."/>
        </authorList>
    </citation>
    <scope>NUCLEOTIDE SEQUENCE</scope>
</reference>
<evidence type="ECO:0000313" key="2">
    <source>
        <dbReference type="EMBL" id="CAK5280259.1"/>
    </source>
</evidence>
<evidence type="ECO:0000313" key="3">
    <source>
        <dbReference type="Proteomes" id="UP001295794"/>
    </source>
</evidence>
<feature type="region of interest" description="Disordered" evidence="1">
    <location>
        <begin position="1"/>
        <end position="27"/>
    </location>
</feature>
<dbReference type="AlphaFoldDB" id="A0AAD2HPX6"/>
<dbReference type="Proteomes" id="UP001295794">
    <property type="component" value="Unassembled WGS sequence"/>
</dbReference>
<feature type="compositionally biased region" description="Low complexity" evidence="1">
    <location>
        <begin position="1"/>
        <end position="24"/>
    </location>
</feature>
<organism evidence="2 3">
    <name type="scientific">Mycena citricolor</name>
    <dbReference type="NCBI Taxonomy" id="2018698"/>
    <lineage>
        <taxon>Eukaryota</taxon>
        <taxon>Fungi</taxon>
        <taxon>Dikarya</taxon>
        <taxon>Basidiomycota</taxon>
        <taxon>Agaricomycotina</taxon>
        <taxon>Agaricomycetes</taxon>
        <taxon>Agaricomycetidae</taxon>
        <taxon>Agaricales</taxon>
        <taxon>Marasmiineae</taxon>
        <taxon>Mycenaceae</taxon>
        <taxon>Mycena</taxon>
    </lineage>
</organism>
<accession>A0AAD2HPX6</accession>
<comment type="caution">
    <text evidence="2">The sequence shown here is derived from an EMBL/GenBank/DDBJ whole genome shotgun (WGS) entry which is preliminary data.</text>
</comment>